<feature type="compositionally biased region" description="Basic and acidic residues" evidence="1">
    <location>
        <begin position="85"/>
        <end position="101"/>
    </location>
</feature>
<sequence length="128" mass="13951">MDDILLRRARHHAKALYRALISGSKGPDTQARSMIQQVKQSKKAAIFTKPNSKLSDEANRPGLDGPFLGETSWGAAFSYPAFLDEGARPGREGRRGGDLRPADPSQSEYPSPTATRRKSCPAASRLAR</sequence>
<feature type="region of interest" description="Disordered" evidence="1">
    <location>
        <begin position="84"/>
        <end position="128"/>
    </location>
</feature>
<feature type="compositionally biased region" description="Polar residues" evidence="1">
    <location>
        <begin position="104"/>
        <end position="114"/>
    </location>
</feature>
<protein>
    <submittedName>
        <fullName evidence="2">Uncharacterized protein</fullName>
    </submittedName>
</protein>
<evidence type="ECO:0000256" key="1">
    <source>
        <dbReference type="SAM" id="MobiDB-lite"/>
    </source>
</evidence>
<comment type="caution">
    <text evidence="2">The sequence shown here is derived from an EMBL/GenBank/DDBJ whole genome shotgun (WGS) entry which is preliminary data.</text>
</comment>
<evidence type="ECO:0000313" key="2">
    <source>
        <dbReference type="EMBL" id="GMH15842.1"/>
    </source>
</evidence>
<dbReference type="Proteomes" id="UP001279734">
    <property type="component" value="Unassembled WGS sequence"/>
</dbReference>
<proteinExistence type="predicted"/>
<feature type="region of interest" description="Disordered" evidence="1">
    <location>
        <begin position="42"/>
        <end position="66"/>
    </location>
</feature>
<accession>A0AAD3SSS4</accession>
<dbReference type="AlphaFoldDB" id="A0AAD3SSS4"/>
<gene>
    <name evidence="2" type="ORF">Nepgr_017683</name>
</gene>
<keyword evidence="3" id="KW-1185">Reference proteome</keyword>
<name>A0AAD3SSS4_NEPGR</name>
<dbReference type="EMBL" id="BSYO01000015">
    <property type="protein sequence ID" value="GMH15842.1"/>
    <property type="molecule type" value="Genomic_DNA"/>
</dbReference>
<reference evidence="2" key="1">
    <citation type="submission" date="2023-05" db="EMBL/GenBank/DDBJ databases">
        <title>Nepenthes gracilis genome sequencing.</title>
        <authorList>
            <person name="Fukushima K."/>
        </authorList>
    </citation>
    <scope>NUCLEOTIDE SEQUENCE</scope>
    <source>
        <strain evidence="2">SING2019-196</strain>
    </source>
</reference>
<organism evidence="2 3">
    <name type="scientific">Nepenthes gracilis</name>
    <name type="common">Slender pitcher plant</name>
    <dbReference type="NCBI Taxonomy" id="150966"/>
    <lineage>
        <taxon>Eukaryota</taxon>
        <taxon>Viridiplantae</taxon>
        <taxon>Streptophyta</taxon>
        <taxon>Embryophyta</taxon>
        <taxon>Tracheophyta</taxon>
        <taxon>Spermatophyta</taxon>
        <taxon>Magnoliopsida</taxon>
        <taxon>eudicotyledons</taxon>
        <taxon>Gunneridae</taxon>
        <taxon>Pentapetalae</taxon>
        <taxon>Caryophyllales</taxon>
        <taxon>Nepenthaceae</taxon>
        <taxon>Nepenthes</taxon>
    </lineage>
</organism>
<evidence type="ECO:0000313" key="3">
    <source>
        <dbReference type="Proteomes" id="UP001279734"/>
    </source>
</evidence>